<dbReference type="AlphaFoldDB" id="A0A7D9H9Y1"/>
<evidence type="ECO:0000313" key="2">
    <source>
        <dbReference type="EMBL" id="CAB3978323.1"/>
    </source>
</evidence>
<keyword evidence="3" id="KW-1185">Reference proteome</keyword>
<comment type="caution">
    <text evidence="2">The sequence shown here is derived from an EMBL/GenBank/DDBJ whole genome shotgun (WGS) entry which is preliminary data.</text>
</comment>
<dbReference type="OrthoDB" id="10011386at2759"/>
<name>A0A7D9H9Y1_PARCT</name>
<dbReference type="EMBL" id="CACRXK020000104">
    <property type="protein sequence ID" value="CAB3978323.1"/>
    <property type="molecule type" value="Genomic_DNA"/>
</dbReference>
<evidence type="ECO:0000259" key="1">
    <source>
        <dbReference type="Pfam" id="PF18718"/>
    </source>
</evidence>
<dbReference type="InterPro" id="IPR041539">
    <property type="entry name" value="CxC5"/>
</dbReference>
<organism evidence="2 3">
    <name type="scientific">Paramuricea clavata</name>
    <name type="common">Red gorgonian</name>
    <name type="synonym">Violescent sea-whip</name>
    <dbReference type="NCBI Taxonomy" id="317549"/>
    <lineage>
        <taxon>Eukaryota</taxon>
        <taxon>Metazoa</taxon>
        <taxon>Cnidaria</taxon>
        <taxon>Anthozoa</taxon>
        <taxon>Octocorallia</taxon>
        <taxon>Malacalcyonacea</taxon>
        <taxon>Plexauridae</taxon>
        <taxon>Paramuricea</taxon>
    </lineage>
</organism>
<gene>
    <name evidence="2" type="ORF">PACLA_8A012723</name>
</gene>
<proteinExistence type="predicted"/>
<dbReference type="Proteomes" id="UP001152795">
    <property type="component" value="Unassembled WGS sequence"/>
</dbReference>
<reference evidence="2" key="1">
    <citation type="submission" date="2020-04" db="EMBL/GenBank/DDBJ databases">
        <authorList>
            <person name="Alioto T."/>
            <person name="Alioto T."/>
            <person name="Gomez Garrido J."/>
        </authorList>
    </citation>
    <scope>NUCLEOTIDE SEQUENCE</scope>
    <source>
        <strain evidence="2">A484AB</strain>
    </source>
</reference>
<dbReference type="Pfam" id="PF18718">
    <property type="entry name" value="CxC5"/>
    <property type="match status" value="1"/>
</dbReference>
<sequence length="727" mass="83230">MAQSKKKRTSGMFDFDNMLSKFEEEKRNLNTVRERLKAVNEVDLVRLMSDACVLMEDEALQLLAAKLSIEGLLNLRNAVQHVPKNIPRVVNGVSLRSTFMFTTFKSLPLQHMGIKNMSMEDFQTYVKFVETYCPIFLSEKKECDNLWKLTQAQDLPYNKFLTPPVARCVQCQKDLTVRNNPSKAKLFTLEGPIPCTKITLECRCCAYVYGICNYSDESGSRFYPSTYNIELIEVSNVTYFDVKLYKWFPSLSGFAEAYNDVHEVQIRQYGSSMSRCINDIDDGLGGEPELENKNYPEELDKNLGVLPGELSPKAISQCFWHREVEEELASHGLREEWIFSSKEHGPTCGTYESAMEVIDKKRCEHLYMHDCSDQCKSKGCGQLYVADGNWKLRYAHCMWKVPVLISGFGKINYPSICPLSPRRGHAFCEAHCVKAIQLGFPTELREFYKSCGVSDRNINEALEEMSSKALLTESSYESVANCLDEFAKQSVDEDAVNASTFQGTADFLKTNPGFVEDQSLVEDISCNKDTGGLKAFHCWSRGVFFIVSGGGHIEYWQPLYRSESPTQAFLVTILWLYRKFKKLQEEGQCDESICDAMSSVCLAYDNMCHMDSLLIARDDLPLPKPLNKAWKLISKVIDRLHLRNHVDKKCQELYNPDDKLPKHFNTMACEQTFIWASRFKKVICAMPQIHQFFFLHRLVKYRNKYTEKCHRNSKTPILPKLGKAAGC</sequence>
<accession>A0A7D9H9Y1</accession>
<protein>
    <recommendedName>
        <fullName evidence="1">CxC5 like cysteine cluster associated with KDZ domain-containing protein</fullName>
    </recommendedName>
</protein>
<evidence type="ECO:0000313" key="3">
    <source>
        <dbReference type="Proteomes" id="UP001152795"/>
    </source>
</evidence>
<feature type="domain" description="CxC5 like cysteine cluster associated with KDZ" evidence="1">
    <location>
        <begin position="160"/>
        <end position="250"/>
    </location>
</feature>